<feature type="domain" description="EF-hand" evidence="5">
    <location>
        <begin position="154"/>
        <end position="189"/>
    </location>
</feature>
<dbReference type="SUPFAM" id="SSF47473">
    <property type="entry name" value="EF-hand"/>
    <property type="match status" value="1"/>
</dbReference>
<feature type="transmembrane region" description="Helical" evidence="3">
    <location>
        <begin position="41"/>
        <end position="61"/>
    </location>
</feature>
<keyword evidence="3" id="KW-0812">Transmembrane</keyword>
<feature type="domain" description="EF-hand" evidence="5">
    <location>
        <begin position="117"/>
        <end position="152"/>
    </location>
</feature>
<evidence type="ECO:0000313" key="6">
    <source>
        <dbReference type="EMBL" id="CAE0124181.1"/>
    </source>
</evidence>
<evidence type="ECO:0000256" key="4">
    <source>
        <dbReference type="SAM" id="SignalP"/>
    </source>
</evidence>
<feature type="chain" id="PRO_5031211009" description="EF-hand domain-containing protein" evidence="4">
    <location>
        <begin position="18"/>
        <end position="389"/>
    </location>
</feature>
<evidence type="ECO:0000256" key="1">
    <source>
        <dbReference type="ARBA" id="ARBA00022837"/>
    </source>
</evidence>
<dbReference type="InterPro" id="IPR002048">
    <property type="entry name" value="EF_hand_dom"/>
</dbReference>
<keyword evidence="3" id="KW-1133">Transmembrane helix</keyword>
<dbReference type="EMBL" id="HBHX01044970">
    <property type="protein sequence ID" value="CAE0124181.1"/>
    <property type="molecule type" value="Transcribed_RNA"/>
</dbReference>
<feature type="region of interest" description="Disordered" evidence="2">
    <location>
        <begin position="334"/>
        <end position="389"/>
    </location>
</feature>
<feature type="signal peptide" evidence="4">
    <location>
        <begin position="1"/>
        <end position="17"/>
    </location>
</feature>
<dbReference type="Pfam" id="PF13499">
    <property type="entry name" value="EF-hand_7"/>
    <property type="match status" value="1"/>
</dbReference>
<dbReference type="SMART" id="SM00054">
    <property type="entry name" value="EFh"/>
    <property type="match status" value="2"/>
</dbReference>
<keyword evidence="3" id="KW-0472">Membrane</keyword>
<dbReference type="InterPro" id="IPR018247">
    <property type="entry name" value="EF_Hand_1_Ca_BS"/>
</dbReference>
<dbReference type="InterPro" id="IPR011992">
    <property type="entry name" value="EF-hand-dom_pair"/>
</dbReference>
<protein>
    <recommendedName>
        <fullName evidence="5">EF-hand domain-containing protein</fullName>
    </recommendedName>
</protein>
<organism evidence="6">
    <name type="scientific">Haptolina ericina</name>
    <dbReference type="NCBI Taxonomy" id="156174"/>
    <lineage>
        <taxon>Eukaryota</taxon>
        <taxon>Haptista</taxon>
        <taxon>Haptophyta</taxon>
        <taxon>Prymnesiophyceae</taxon>
        <taxon>Prymnesiales</taxon>
        <taxon>Prymnesiaceae</taxon>
        <taxon>Haptolina</taxon>
    </lineage>
</organism>
<evidence type="ECO:0000256" key="2">
    <source>
        <dbReference type="SAM" id="MobiDB-lite"/>
    </source>
</evidence>
<dbReference type="Gene3D" id="1.10.238.10">
    <property type="entry name" value="EF-hand"/>
    <property type="match status" value="1"/>
</dbReference>
<dbReference type="GO" id="GO:0005509">
    <property type="term" value="F:calcium ion binding"/>
    <property type="evidence" value="ECO:0007669"/>
    <property type="project" value="InterPro"/>
</dbReference>
<sequence length="389" mass="42538">MLLTILILSGALWLAEGHDTMDDPSSGDDGPHKDKFVNAFETMWTIFFLMTTLGFSGYVGSGSTTGRLIIAGAIVAGILFTTMPITLIGEAFGDAWANKQVLEIEGRVRALLTSRGLTANDIYIVFDEFDLSKDRQLDWSEFKKAMDVLGMRSITQHDLRKLFSYFDSDGSGFVDLDEFCAVIYGKGVFSSGVDGADPAEQIPQGSVTSATAAAPTGLNRWMKIRQACKGANAFTDKLQEKLRLEARKAAAKPKCGFMNPVRIAGREAVSAAAGSVEERLRVLEGSMGRIADLIEQQQRRLQQQLQRELSPSPLADDRLSALEAGVARIAQLLETREKAGEPTTHLSGEWREGATERQDRPRAGKSPPLTTRQAVEKTPSAEAHPQWRC</sequence>
<dbReference type="Gene3D" id="1.10.287.70">
    <property type="match status" value="1"/>
</dbReference>
<evidence type="ECO:0000259" key="5">
    <source>
        <dbReference type="PROSITE" id="PS50222"/>
    </source>
</evidence>
<feature type="compositionally biased region" description="Basic and acidic residues" evidence="2">
    <location>
        <begin position="348"/>
        <end position="362"/>
    </location>
</feature>
<proteinExistence type="predicted"/>
<name>A0A7S3F3C0_9EUKA</name>
<keyword evidence="1" id="KW-0106">Calcium</keyword>
<feature type="transmembrane region" description="Helical" evidence="3">
    <location>
        <begin position="68"/>
        <end position="89"/>
    </location>
</feature>
<reference evidence="6" key="1">
    <citation type="submission" date="2021-01" db="EMBL/GenBank/DDBJ databases">
        <authorList>
            <person name="Corre E."/>
            <person name="Pelletier E."/>
            <person name="Niang G."/>
            <person name="Scheremetjew M."/>
            <person name="Finn R."/>
            <person name="Kale V."/>
            <person name="Holt S."/>
            <person name="Cochrane G."/>
            <person name="Meng A."/>
            <person name="Brown T."/>
            <person name="Cohen L."/>
        </authorList>
    </citation>
    <scope>NUCLEOTIDE SEQUENCE</scope>
    <source>
        <strain evidence="6">CCMP281</strain>
    </source>
</reference>
<accession>A0A7S3F3C0</accession>
<dbReference type="SUPFAM" id="SSF81324">
    <property type="entry name" value="Voltage-gated potassium channels"/>
    <property type="match status" value="1"/>
</dbReference>
<dbReference type="PROSITE" id="PS50222">
    <property type="entry name" value="EF_HAND_2"/>
    <property type="match status" value="2"/>
</dbReference>
<dbReference type="PROSITE" id="PS00018">
    <property type="entry name" value="EF_HAND_1"/>
    <property type="match status" value="2"/>
</dbReference>
<dbReference type="CDD" id="cd00051">
    <property type="entry name" value="EFh"/>
    <property type="match status" value="1"/>
</dbReference>
<dbReference type="AlphaFoldDB" id="A0A7S3F3C0"/>
<keyword evidence="4" id="KW-0732">Signal</keyword>
<gene>
    <name evidence="6" type="ORF">HERI1096_LOCUS24882</name>
</gene>
<evidence type="ECO:0000256" key="3">
    <source>
        <dbReference type="SAM" id="Phobius"/>
    </source>
</evidence>